<sequence length="96" mass="10941">MFNKSLKLVRGSIKSSKAWSMDSLNQHALHTDHHVIDARFRCLDTVARKRISLLCFPIISALILANIEPQLSKLQAPSKLDKSLIFLNFEAHFKIL</sequence>
<dbReference type="EMBL" id="CVRI01000041">
    <property type="protein sequence ID" value="CRK95340.1"/>
    <property type="molecule type" value="Genomic_DNA"/>
</dbReference>
<evidence type="ECO:0000313" key="1">
    <source>
        <dbReference type="EMBL" id="CRK95340.1"/>
    </source>
</evidence>
<dbReference type="AlphaFoldDB" id="A0A1J1I6Y3"/>
<evidence type="ECO:0000313" key="2">
    <source>
        <dbReference type="Proteomes" id="UP000183832"/>
    </source>
</evidence>
<gene>
    <name evidence="1" type="ORF">CLUMA_CG008862</name>
</gene>
<dbReference type="Proteomes" id="UP000183832">
    <property type="component" value="Unassembled WGS sequence"/>
</dbReference>
<proteinExistence type="predicted"/>
<organism evidence="1 2">
    <name type="scientific">Clunio marinus</name>
    <dbReference type="NCBI Taxonomy" id="568069"/>
    <lineage>
        <taxon>Eukaryota</taxon>
        <taxon>Metazoa</taxon>
        <taxon>Ecdysozoa</taxon>
        <taxon>Arthropoda</taxon>
        <taxon>Hexapoda</taxon>
        <taxon>Insecta</taxon>
        <taxon>Pterygota</taxon>
        <taxon>Neoptera</taxon>
        <taxon>Endopterygota</taxon>
        <taxon>Diptera</taxon>
        <taxon>Nematocera</taxon>
        <taxon>Chironomoidea</taxon>
        <taxon>Chironomidae</taxon>
        <taxon>Clunio</taxon>
    </lineage>
</organism>
<name>A0A1J1I6Y3_9DIPT</name>
<accession>A0A1J1I6Y3</accession>
<reference evidence="1 2" key="1">
    <citation type="submission" date="2015-04" db="EMBL/GenBank/DDBJ databases">
        <authorList>
            <person name="Syromyatnikov M.Y."/>
            <person name="Popov V.N."/>
        </authorList>
    </citation>
    <scope>NUCLEOTIDE SEQUENCE [LARGE SCALE GENOMIC DNA]</scope>
</reference>
<protein>
    <submittedName>
        <fullName evidence="1">CLUMA_CG008862, isoform A</fullName>
    </submittedName>
</protein>
<keyword evidence="2" id="KW-1185">Reference proteome</keyword>